<protein>
    <submittedName>
        <fullName evidence="3">NDP-sugar dehydratase or epimerase</fullName>
    </submittedName>
</protein>
<dbReference type="InterPro" id="IPR001509">
    <property type="entry name" value="Epimerase_deHydtase"/>
</dbReference>
<name>A0ABQ1LR35_9BACT</name>
<organism evidence="3 4">
    <name type="scientific">Marivirga lumbricoides</name>
    <dbReference type="NCBI Taxonomy" id="1046115"/>
    <lineage>
        <taxon>Bacteria</taxon>
        <taxon>Pseudomonadati</taxon>
        <taxon>Bacteroidota</taxon>
        <taxon>Cytophagia</taxon>
        <taxon>Cytophagales</taxon>
        <taxon>Marivirgaceae</taxon>
        <taxon>Marivirga</taxon>
    </lineage>
</organism>
<evidence type="ECO:0000313" key="4">
    <source>
        <dbReference type="Proteomes" id="UP000636010"/>
    </source>
</evidence>
<dbReference type="Gene3D" id="3.90.25.10">
    <property type="entry name" value="UDP-galactose 4-epimerase, domain 1"/>
    <property type="match status" value="1"/>
</dbReference>
<dbReference type="PANTHER" id="PTHR43000">
    <property type="entry name" value="DTDP-D-GLUCOSE 4,6-DEHYDRATASE-RELATED"/>
    <property type="match status" value="1"/>
</dbReference>
<dbReference type="RefSeq" id="WP_188461304.1">
    <property type="nucleotide sequence ID" value="NZ_BAABHU010000003.1"/>
</dbReference>
<dbReference type="PRINTS" id="PR01713">
    <property type="entry name" value="NUCEPIMERASE"/>
</dbReference>
<accession>A0ABQ1LR35</accession>
<proteinExistence type="inferred from homology"/>
<feature type="domain" description="NAD-dependent epimerase/dehydratase" evidence="2">
    <location>
        <begin position="11"/>
        <end position="248"/>
    </location>
</feature>
<evidence type="ECO:0000313" key="3">
    <source>
        <dbReference type="EMBL" id="GGC28357.1"/>
    </source>
</evidence>
<gene>
    <name evidence="3" type="ORF">GCM10011506_12160</name>
</gene>
<dbReference type="Gene3D" id="3.40.50.720">
    <property type="entry name" value="NAD(P)-binding Rossmann-like Domain"/>
    <property type="match status" value="1"/>
</dbReference>
<comment type="caution">
    <text evidence="3">The sequence shown here is derived from an EMBL/GenBank/DDBJ whole genome shotgun (WGS) entry which is preliminary data.</text>
</comment>
<evidence type="ECO:0000259" key="2">
    <source>
        <dbReference type="Pfam" id="PF01370"/>
    </source>
</evidence>
<reference evidence="4" key="1">
    <citation type="journal article" date="2019" name="Int. J. Syst. Evol. Microbiol.">
        <title>The Global Catalogue of Microorganisms (GCM) 10K type strain sequencing project: providing services to taxonomists for standard genome sequencing and annotation.</title>
        <authorList>
            <consortium name="The Broad Institute Genomics Platform"/>
            <consortium name="The Broad Institute Genome Sequencing Center for Infectious Disease"/>
            <person name="Wu L."/>
            <person name="Ma J."/>
        </authorList>
    </citation>
    <scope>NUCLEOTIDE SEQUENCE [LARGE SCALE GENOMIC DNA]</scope>
    <source>
        <strain evidence="4">CGMCC 1.10832</strain>
    </source>
</reference>
<dbReference type="EMBL" id="BMEC01000003">
    <property type="protein sequence ID" value="GGC28357.1"/>
    <property type="molecule type" value="Genomic_DNA"/>
</dbReference>
<dbReference type="Proteomes" id="UP000636010">
    <property type="component" value="Unassembled WGS sequence"/>
</dbReference>
<dbReference type="SUPFAM" id="SSF51735">
    <property type="entry name" value="NAD(P)-binding Rossmann-fold domains"/>
    <property type="match status" value="1"/>
</dbReference>
<keyword evidence="4" id="KW-1185">Reference proteome</keyword>
<sequence>MNYSFLKGKSILVTGGAGFIGYHLVKAIIKEKPAKLYIVDNLSTGLKSNVEDIIALQEVEFINEDIAKPSSVESIQELDYIFHLAAVVSVPKSFEMPFLTHRTNESGFINMLELARKLKVKKLCYASSSAVYGEQTQMPIKETAHLNPQSPYGLSKLLNEQYAKAFQEWENIESVGFRFFNVFGPGQRADSPYSGVISIFMNRMQKDDSIQIFGDGEQIRDFVFVEDVVQALLLGAKSEQKFGLFNVGSGQTTSLNQLYEVLKNITNYPRSPIYQKARKGDIKKSAANIDLIKNSLSYQPLFKLEEGLNRIIKNMQ</sequence>
<evidence type="ECO:0000256" key="1">
    <source>
        <dbReference type="ARBA" id="ARBA00007637"/>
    </source>
</evidence>
<dbReference type="Pfam" id="PF01370">
    <property type="entry name" value="Epimerase"/>
    <property type="match status" value="1"/>
</dbReference>
<dbReference type="InterPro" id="IPR036291">
    <property type="entry name" value="NAD(P)-bd_dom_sf"/>
</dbReference>
<comment type="similarity">
    <text evidence="1">Belongs to the NAD(P)-dependent epimerase/dehydratase family.</text>
</comment>